<feature type="region of interest" description="Disordered" evidence="2">
    <location>
        <begin position="237"/>
        <end position="266"/>
    </location>
</feature>
<dbReference type="InterPro" id="IPR026768">
    <property type="entry name" value="YPEH2ZP"/>
</dbReference>
<accession>A0A5C3QM28</accession>
<dbReference type="STRING" id="1884261.A0A5C3QM28"/>
<sequence length="355" mass="39281">MPTVESNDGLLLFNMQHNVHPSSSWQAPQNPYPVLPIPPPVPQHPHKVFILDCATCNTFLTNRGMKAVLLLRPDISLYSTDAFPINCSAQGLSEPARFSGSRTCDCLTQTISCHGCGSNVGYMIVLPCARCTSSINVTNRSTNGHRFVFHAGEVVGSERLYVTNEPGVMALHATSIPPAFNPQVHLDLQEYIHTPSLTPPHLESAEVSIRSLHSPFATPPSSMSSLPELWPASINPRPPSFRDLASPHDQHQIVHPTRPRSPSNRSIPAITQARARYFEPVYQSPSDLNYAFTPQDRDAKVSDGPDASSNSHGSRRLKPGDALYWHNLTRHGEIPGVREDDRARRKTFRRVLACR</sequence>
<dbReference type="PANTHER" id="PTHR31841:SF1">
    <property type="entry name" value="PROTEIN FAM72A-RELATED"/>
    <property type="match status" value="1"/>
</dbReference>
<reference evidence="3 4" key="1">
    <citation type="journal article" date="2019" name="Nat. Ecol. Evol.">
        <title>Megaphylogeny resolves global patterns of mushroom evolution.</title>
        <authorList>
            <person name="Varga T."/>
            <person name="Krizsan K."/>
            <person name="Foldi C."/>
            <person name="Dima B."/>
            <person name="Sanchez-Garcia M."/>
            <person name="Sanchez-Ramirez S."/>
            <person name="Szollosi G.J."/>
            <person name="Szarkandi J.G."/>
            <person name="Papp V."/>
            <person name="Albert L."/>
            <person name="Andreopoulos W."/>
            <person name="Angelini C."/>
            <person name="Antonin V."/>
            <person name="Barry K.W."/>
            <person name="Bougher N.L."/>
            <person name="Buchanan P."/>
            <person name="Buyck B."/>
            <person name="Bense V."/>
            <person name="Catcheside P."/>
            <person name="Chovatia M."/>
            <person name="Cooper J."/>
            <person name="Damon W."/>
            <person name="Desjardin D."/>
            <person name="Finy P."/>
            <person name="Geml J."/>
            <person name="Haridas S."/>
            <person name="Hughes K."/>
            <person name="Justo A."/>
            <person name="Karasinski D."/>
            <person name="Kautmanova I."/>
            <person name="Kiss B."/>
            <person name="Kocsube S."/>
            <person name="Kotiranta H."/>
            <person name="LaButti K.M."/>
            <person name="Lechner B.E."/>
            <person name="Liimatainen K."/>
            <person name="Lipzen A."/>
            <person name="Lukacs Z."/>
            <person name="Mihaltcheva S."/>
            <person name="Morgado L.N."/>
            <person name="Niskanen T."/>
            <person name="Noordeloos M.E."/>
            <person name="Ohm R.A."/>
            <person name="Ortiz-Santana B."/>
            <person name="Ovrebo C."/>
            <person name="Racz N."/>
            <person name="Riley R."/>
            <person name="Savchenko A."/>
            <person name="Shiryaev A."/>
            <person name="Soop K."/>
            <person name="Spirin V."/>
            <person name="Szebenyi C."/>
            <person name="Tomsovsky M."/>
            <person name="Tulloss R.E."/>
            <person name="Uehling J."/>
            <person name="Grigoriev I.V."/>
            <person name="Vagvolgyi C."/>
            <person name="Papp T."/>
            <person name="Martin F.M."/>
            <person name="Miettinen O."/>
            <person name="Hibbett D.S."/>
            <person name="Nagy L.G."/>
        </authorList>
    </citation>
    <scope>NUCLEOTIDE SEQUENCE [LARGE SCALE GENOMIC DNA]</scope>
    <source>
        <strain evidence="3 4">CBS 309.79</strain>
    </source>
</reference>
<comment type="similarity">
    <text evidence="1">Belongs to the FAM72 family.</text>
</comment>
<protein>
    <submittedName>
        <fullName evidence="3">FAM72 protein-domain-containing protein</fullName>
    </submittedName>
</protein>
<proteinExistence type="inferred from homology"/>
<dbReference type="Pfam" id="PF14976">
    <property type="entry name" value="YPEH2ZP"/>
    <property type="match status" value="1"/>
</dbReference>
<name>A0A5C3QM28_9AGAR</name>
<dbReference type="Proteomes" id="UP000305067">
    <property type="component" value="Unassembled WGS sequence"/>
</dbReference>
<evidence type="ECO:0000256" key="1">
    <source>
        <dbReference type="ARBA" id="ARBA00006888"/>
    </source>
</evidence>
<keyword evidence="4" id="KW-1185">Reference proteome</keyword>
<feature type="region of interest" description="Disordered" evidence="2">
    <location>
        <begin position="288"/>
        <end position="319"/>
    </location>
</feature>
<dbReference type="GO" id="GO:0005829">
    <property type="term" value="C:cytosol"/>
    <property type="evidence" value="ECO:0007669"/>
    <property type="project" value="TreeGrafter"/>
</dbReference>
<evidence type="ECO:0000256" key="2">
    <source>
        <dbReference type="SAM" id="MobiDB-lite"/>
    </source>
</evidence>
<organism evidence="3 4">
    <name type="scientific">Pterulicium gracile</name>
    <dbReference type="NCBI Taxonomy" id="1884261"/>
    <lineage>
        <taxon>Eukaryota</taxon>
        <taxon>Fungi</taxon>
        <taxon>Dikarya</taxon>
        <taxon>Basidiomycota</taxon>
        <taxon>Agaricomycotina</taxon>
        <taxon>Agaricomycetes</taxon>
        <taxon>Agaricomycetidae</taxon>
        <taxon>Agaricales</taxon>
        <taxon>Pleurotineae</taxon>
        <taxon>Pterulaceae</taxon>
        <taxon>Pterulicium</taxon>
    </lineage>
</organism>
<dbReference type="PANTHER" id="PTHR31841">
    <property type="entry name" value="PROTEIN FAM72A-RELATED"/>
    <property type="match status" value="1"/>
</dbReference>
<dbReference type="OrthoDB" id="2526683at2759"/>
<evidence type="ECO:0000313" key="4">
    <source>
        <dbReference type="Proteomes" id="UP000305067"/>
    </source>
</evidence>
<dbReference type="AlphaFoldDB" id="A0A5C3QM28"/>
<evidence type="ECO:0000313" key="3">
    <source>
        <dbReference type="EMBL" id="TFL01521.1"/>
    </source>
</evidence>
<dbReference type="EMBL" id="ML178824">
    <property type="protein sequence ID" value="TFL01521.1"/>
    <property type="molecule type" value="Genomic_DNA"/>
</dbReference>
<gene>
    <name evidence="3" type="ORF">BDV98DRAFT_529232</name>
</gene>